<dbReference type="EMBL" id="BMIQ01000001">
    <property type="protein sequence ID" value="GGD94431.1"/>
    <property type="molecule type" value="Genomic_DNA"/>
</dbReference>
<evidence type="ECO:0000313" key="2">
    <source>
        <dbReference type="EMBL" id="GGD94431.1"/>
    </source>
</evidence>
<dbReference type="Pfam" id="PF05685">
    <property type="entry name" value="Uma2"/>
    <property type="match status" value="1"/>
</dbReference>
<dbReference type="AlphaFoldDB" id="A0A917E1B5"/>
<organism evidence="2 3">
    <name type="scientific">Aureimonas endophytica</name>
    <dbReference type="NCBI Taxonomy" id="2027858"/>
    <lineage>
        <taxon>Bacteria</taxon>
        <taxon>Pseudomonadati</taxon>
        <taxon>Pseudomonadota</taxon>
        <taxon>Alphaproteobacteria</taxon>
        <taxon>Hyphomicrobiales</taxon>
        <taxon>Aurantimonadaceae</taxon>
        <taxon>Aureimonas</taxon>
    </lineage>
</organism>
<keyword evidence="3" id="KW-1185">Reference proteome</keyword>
<reference evidence="2" key="2">
    <citation type="submission" date="2020-09" db="EMBL/GenBank/DDBJ databases">
        <authorList>
            <person name="Sun Q."/>
            <person name="Zhou Y."/>
        </authorList>
    </citation>
    <scope>NUCLEOTIDE SEQUENCE</scope>
    <source>
        <strain evidence="2">CGMCC 1.15367</strain>
    </source>
</reference>
<reference evidence="2" key="1">
    <citation type="journal article" date="2014" name="Int. J. Syst. Evol. Microbiol.">
        <title>Complete genome sequence of Corynebacterium casei LMG S-19264T (=DSM 44701T), isolated from a smear-ripened cheese.</title>
        <authorList>
            <consortium name="US DOE Joint Genome Institute (JGI-PGF)"/>
            <person name="Walter F."/>
            <person name="Albersmeier A."/>
            <person name="Kalinowski J."/>
            <person name="Ruckert C."/>
        </authorList>
    </citation>
    <scope>NUCLEOTIDE SEQUENCE</scope>
    <source>
        <strain evidence="2">CGMCC 1.15367</strain>
    </source>
</reference>
<dbReference type="InterPro" id="IPR012296">
    <property type="entry name" value="Nuclease_put_TT1808"/>
</dbReference>
<evidence type="ECO:0000313" key="3">
    <source>
        <dbReference type="Proteomes" id="UP000644699"/>
    </source>
</evidence>
<dbReference type="Proteomes" id="UP000644699">
    <property type="component" value="Unassembled WGS sequence"/>
</dbReference>
<dbReference type="Gene3D" id="3.90.1570.10">
    <property type="entry name" value="tt1808, chain A"/>
    <property type="match status" value="1"/>
</dbReference>
<dbReference type="PANTHER" id="PTHR36558:SF1">
    <property type="entry name" value="RESTRICTION ENDONUCLEASE DOMAIN-CONTAINING PROTEIN-RELATED"/>
    <property type="match status" value="1"/>
</dbReference>
<dbReference type="InterPro" id="IPR008538">
    <property type="entry name" value="Uma2"/>
</dbReference>
<name>A0A917E1B5_9HYPH</name>
<accession>A0A917E1B5</accession>
<protein>
    <recommendedName>
        <fullName evidence="1">Putative restriction endonuclease domain-containing protein</fullName>
    </recommendedName>
</protein>
<comment type="caution">
    <text evidence="2">The sequence shown here is derived from an EMBL/GenBank/DDBJ whole genome shotgun (WGS) entry which is preliminary data.</text>
</comment>
<dbReference type="PANTHER" id="PTHR36558">
    <property type="entry name" value="GLR1098 PROTEIN"/>
    <property type="match status" value="1"/>
</dbReference>
<dbReference type="InterPro" id="IPR011335">
    <property type="entry name" value="Restrct_endonuc-II-like"/>
</dbReference>
<feature type="domain" description="Putative restriction endonuclease" evidence="1">
    <location>
        <begin position="13"/>
        <end position="175"/>
    </location>
</feature>
<evidence type="ECO:0000259" key="1">
    <source>
        <dbReference type="Pfam" id="PF05685"/>
    </source>
</evidence>
<gene>
    <name evidence="2" type="ORF">GCM10011390_11490</name>
</gene>
<dbReference type="CDD" id="cd06260">
    <property type="entry name" value="DUF820-like"/>
    <property type="match status" value="1"/>
</dbReference>
<dbReference type="RefSeq" id="WP_188907212.1">
    <property type="nucleotide sequence ID" value="NZ_BMIQ01000001.1"/>
</dbReference>
<sequence length="193" mass="21248">MSEAKVIKRMTPDEFFVWQAGQDVNYELVDGLPILTPKGMTGASRRHDVVTVNILRELATQLRGQPCRPHTDDIAVRNPNQNVRRPDIVVDCRSAPDRATEASQPRVLIEVLSPSTMRFGRLTKVEEYKAHPAVEVVLLVGSESASVIVWRRQGAHWVSDVVEGLGQTISLPEIGASLALADIYEDAGLEAEA</sequence>
<proteinExistence type="predicted"/>
<dbReference type="SUPFAM" id="SSF52980">
    <property type="entry name" value="Restriction endonuclease-like"/>
    <property type="match status" value="1"/>
</dbReference>